<dbReference type="Proteomes" id="UP001290462">
    <property type="component" value="Unassembled WGS sequence"/>
</dbReference>
<organism evidence="4 5">
    <name type="scientific">Carnobacterium maltaromaticum</name>
    <name type="common">Carnobacterium piscicola</name>
    <dbReference type="NCBI Taxonomy" id="2751"/>
    <lineage>
        <taxon>Bacteria</taxon>
        <taxon>Bacillati</taxon>
        <taxon>Bacillota</taxon>
        <taxon>Bacilli</taxon>
        <taxon>Lactobacillales</taxon>
        <taxon>Carnobacteriaceae</taxon>
        <taxon>Carnobacterium</taxon>
    </lineage>
</organism>
<dbReference type="GO" id="GO:0034015">
    <property type="term" value="F:L-ribulose-5-phosphate 3-epimerase activity"/>
    <property type="evidence" value="ECO:0007669"/>
    <property type="project" value="TreeGrafter"/>
</dbReference>
<dbReference type="Pfam" id="PF01261">
    <property type="entry name" value="AP_endonuc_2"/>
    <property type="match status" value="1"/>
</dbReference>
<sequence>MNTLGIYEKALPKNISWEERLQLAKSLGFDFVEMSIDETDERLARLDWSKNSRNEVSQAIVKTGVTIQSLCLSGHRRYPLGSVDPVIREKGLEIMAKAIDLASDLGIRVIQLAGYDVYYEKKSVATRSFFIENLEKSVALAARKQITLAIEIMDDSFMSSITKYKRIKKQIPSPWLQVYPDLGNLSAWSENDPGYELELGKGAIVATHLKDTLAVTDNFSGKFKGVPFGEGCVDFLGCLKTMKSFSYNGPFLIEMWSEESSDFKEEIKAAKAFLLPILKEAGFNYEY</sequence>
<dbReference type="Gene3D" id="3.20.20.150">
    <property type="entry name" value="Divalent-metal-dependent TIM barrel enzymes"/>
    <property type="match status" value="1"/>
</dbReference>
<reference evidence="4" key="1">
    <citation type="submission" date="2023-08" db="EMBL/GenBank/DDBJ databases">
        <title>Genomic characterization of piscicolin 126 produced by Carnobacterium maltaromaticum CM22 strain isolated from salmon (Salmo salar).</title>
        <authorList>
            <person name="Gonzalez-Gragera E."/>
            <person name="Garcia-Lopez J.D."/>
            <person name="Teso-Perez C."/>
            <person name="Gimenez-Hernandez I."/>
            <person name="Peralta-Sanchez J.M."/>
            <person name="Valdivia E."/>
            <person name="Montalban-Lopez M."/>
            <person name="Martin-Platero A.M."/>
            <person name="Banos A."/>
            <person name="Martinez-Bueno M."/>
        </authorList>
    </citation>
    <scope>NUCLEOTIDE SEQUENCE</scope>
    <source>
        <strain evidence="4">CM22</strain>
    </source>
</reference>
<proteinExistence type="predicted"/>
<dbReference type="NCBIfam" id="NF009688">
    <property type="entry name" value="PRK13209.1"/>
    <property type="match status" value="1"/>
</dbReference>
<dbReference type="PANTHER" id="PTHR43489:SF1">
    <property type="entry name" value="L-RIBULOSE-5-PHOSPHATE 3-EPIMERASE SGBU-RELATED"/>
    <property type="match status" value="1"/>
</dbReference>
<dbReference type="NCBIfam" id="TIGR00542">
    <property type="entry name" value="hxl6Piso_put"/>
    <property type="match status" value="1"/>
</dbReference>
<dbReference type="GO" id="GO:0016861">
    <property type="term" value="F:intramolecular oxidoreductase activity, interconverting aldoses and ketoses"/>
    <property type="evidence" value="ECO:0007669"/>
    <property type="project" value="InterPro"/>
</dbReference>
<dbReference type="RefSeq" id="WP_015076163.1">
    <property type="nucleotide sequence ID" value="NZ_CP016844.1"/>
</dbReference>
<dbReference type="InterPro" id="IPR036237">
    <property type="entry name" value="Xyl_isomerase-like_sf"/>
</dbReference>
<dbReference type="PANTHER" id="PTHR43489">
    <property type="entry name" value="ISOMERASE"/>
    <property type="match status" value="1"/>
</dbReference>
<feature type="domain" description="Xylose isomerase-like TIM barrel" evidence="3">
    <location>
        <begin position="21"/>
        <end position="269"/>
    </location>
</feature>
<dbReference type="InterPro" id="IPR013022">
    <property type="entry name" value="Xyl_isomerase-like_TIM-brl"/>
</dbReference>
<evidence type="ECO:0000259" key="3">
    <source>
        <dbReference type="Pfam" id="PF01261"/>
    </source>
</evidence>
<dbReference type="AlphaFoldDB" id="A0AAW9K812"/>
<gene>
    <name evidence="4" type="ORF">RAK27_16900</name>
</gene>
<dbReference type="GO" id="GO:0019852">
    <property type="term" value="P:L-ascorbic acid metabolic process"/>
    <property type="evidence" value="ECO:0007669"/>
    <property type="project" value="TreeGrafter"/>
</dbReference>
<name>A0AAW9K812_CARML</name>
<dbReference type="InterPro" id="IPR004560">
    <property type="entry name" value="L-Ru-5P_3-Epase"/>
</dbReference>
<evidence type="ECO:0000313" key="5">
    <source>
        <dbReference type="Proteomes" id="UP001290462"/>
    </source>
</evidence>
<protein>
    <recommendedName>
        <fullName evidence="2">L-ribulose-5-phosphate 3-epimerase</fullName>
    </recommendedName>
</protein>
<evidence type="ECO:0000313" key="4">
    <source>
        <dbReference type="EMBL" id="MDZ5760319.1"/>
    </source>
</evidence>
<evidence type="ECO:0000256" key="1">
    <source>
        <dbReference type="ARBA" id="ARBA00023235"/>
    </source>
</evidence>
<evidence type="ECO:0000256" key="2">
    <source>
        <dbReference type="NCBIfam" id="TIGR00542"/>
    </source>
</evidence>
<dbReference type="SUPFAM" id="SSF51658">
    <property type="entry name" value="Xylose isomerase-like"/>
    <property type="match status" value="1"/>
</dbReference>
<comment type="caution">
    <text evidence="4">The sequence shown here is derived from an EMBL/GenBank/DDBJ whole genome shotgun (WGS) entry which is preliminary data.</text>
</comment>
<accession>A0AAW9K812</accession>
<dbReference type="NCBIfam" id="NF009689">
    <property type="entry name" value="PRK13210.1"/>
    <property type="match status" value="1"/>
</dbReference>
<keyword evidence="1" id="KW-0413">Isomerase</keyword>
<dbReference type="InterPro" id="IPR050417">
    <property type="entry name" value="Sugar_Epim/Isomerase"/>
</dbReference>
<dbReference type="EMBL" id="JAVBVO010000005">
    <property type="protein sequence ID" value="MDZ5760319.1"/>
    <property type="molecule type" value="Genomic_DNA"/>
</dbReference>